<dbReference type="InterPro" id="IPR002104">
    <property type="entry name" value="Integrase_catalytic"/>
</dbReference>
<name>A0A6G0WC26_9STRA</name>
<feature type="region of interest" description="Disordered" evidence="2">
    <location>
        <begin position="98"/>
        <end position="120"/>
    </location>
</feature>
<evidence type="ECO:0000259" key="3">
    <source>
        <dbReference type="PROSITE" id="PS51898"/>
    </source>
</evidence>
<dbReference type="PROSITE" id="PS51898">
    <property type="entry name" value="TYR_RECOMBINASE"/>
    <property type="match status" value="1"/>
</dbReference>
<sequence>MWRSIYQATGKCTKLWTPLRRSFSQDVIENSSFPRSQLPYLAKQLKRPESSLEPFISTLEDNWYSSADDILALSSTDAGALNIPLRVLQILQSQAKSEPEPTAVPLTQDAPPAPTTQRKNVPYDTVRIGKKKMSTYGLTDQDLSDKLKRQLDQFLTFMTTPSLGQREPPIRMATAEVYIRLTKLALGYAKEHNIESSEVSLEMLMPTSDASSAQMIFQYTQWLRLERKASPNYCANMIRAMLKLAKYLYGQNSQLDPTYGDKAFDDVPVIRELRKMHKTTALQSAKAIRSVDEEKKWLAWPDFLAVVEALKAECAETTSNGKPRTKYAIATSYQKCVMLGIFSGIPDRQRTLREIEIGRTLHQNASGQWIITHGPDDYKTGKAYGERPPLVIPDHIVPYLTAFLNKWRQELKPKDDHAFLFSNTKGEPATADFIYRTFTRAIYRHTGKKTNPHLLRDSIVTYLRGQSSATEKDLEALAIYMGHSLNMQKSSYDRRTKSQKVAPAVELIQSIKPSSSLIKGQ</sequence>
<dbReference type="AlphaFoldDB" id="A0A6G0WC26"/>
<dbReference type="Proteomes" id="UP000481153">
    <property type="component" value="Unassembled WGS sequence"/>
</dbReference>
<evidence type="ECO:0000256" key="2">
    <source>
        <dbReference type="SAM" id="MobiDB-lite"/>
    </source>
</evidence>
<dbReference type="EMBL" id="VJMJ01000270">
    <property type="protein sequence ID" value="KAF0724474.1"/>
    <property type="molecule type" value="Genomic_DNA"/>
</dbReference>
<feature type="domain" description="Tyr recombinase" evidence="3">
    <location>
        <begin position="293"/>
        <end position="505"/>
    </location>
</feature>
<dbReference type="InterPro" id="IPR013762">
    <property type="entry name" value="Integrase-like_cat_sf"/>
</dbReference>
<keyword evidence="1" id="KW-0233">DNA recombination</keyword>
<evidence type="ECO:0000313" key="5">
    <source>
        <dbReference type="Proteomes" id="UP000481153"/>
    </source>
</evidence>
<reference evidence="4 5" key="1">
    <citation type="submission" date="2019-07" db="EMBL/GenBank/DDBJ databases">
        <title>Genomics analysis of Aphanomyces spp. identifies a new class of oomycete effector associated with host adaptation.</title>
        <authorList>
            <person name="Gaulin E."/>
        </authorList>
    </citation>
    <scope>NUCLEOTIDE SEQUENCE [LARGE SCALE GENOMIC DNA]</scope>
    <source>
        <strain evidence="4 5">ATCC 201684</strain>
    </source>
</reference>
<dbReference type="CDD" id="cd00397">
    <property type="entry name" value="DNA_BRE_C"/>
    <property type="match status" value="1"/>
</dbReference>
<evidence type="ECO:0000256" key="1">
    <source>
        <dbReference type="ARBA" id="ARBA00023172"/>
    </source>
</evidence>
<organism evidence="4 5">
    <name type="scientific">Aphanomyces euteiches</name>
    <dbReference type="NCBI Taxonomy" id="100861"/>
    <lineage>
        <taxon>Eukaryota</taxon>
        <taxon>Sar</taxon>
        <taxon>Stramenopiles</taxon>
        <taxon>Oomycota</taxon>
        <taxon>Saprolegniomycetes</taxon>
        <taxon>Saprolegniales</taxon>
        <taxon>Verrucalvaceae</taxon>
        <taxon>Aphanomyces</taxon>
    </lineage>
</organism>
<gene>
    <name evidence="4" type="ORF">Ae201684_016881</name>
</gene>
<dbReference type="VEuPathDB" id="FungiDB:AeMF1_000341"/>
<protein>
    <recommendedName>
        <fullName evidence="3">Tyr recombinase domain-containing protein</fullName>
    </recommendedName>
</protein>
<dbReference type="GO" id="GO:0015074">
    <property type="term" value="P:DNA integration"/>
    <property type="evidence" value="ECO:0007669"/>
    <property type="project" value="InterPro"/>
</dbReference>
<proteinExistence type="predicted"/>
<comment type="caution">
    <text evidence="4">The sequence shown here is derived from an EMBL/GenBank/DDBJ whole genome shotgun (WGS) entry which is preliminary data.</text>
</comment>
<dbReference type="GO" id="GO:0003677">
    <property type="term" value="F:DNA binding"/>
    <property type="evidence" value="ECO:0007669"/>
    <property type="project" value="InterPro"/>
</dbReference>
<dbReference type="GO" id="GO:0006310">
    <property type="term" value="P:DNA recombination"/>
    <property type="evidence" value="ECO:0007669"/>
    <property type="project" value="UniProtKB-KW"/>
</dbReference>
<dbReference type="SUPFAM" id="SSF56349">
    <property type="entry name" value="DNA breaking-rejoining enzymes"/>
    <property type="match status" value="1"/>
</dbReference>
<dbReference type="InterPro" id="IPR011010">
    <property type="entry name" value="DNA_brk_join_enz"/>
</dbReference>
<accession>A0A6G0WC26</accession>
<evidence type="ECO:0000313" key="4">
    <source>
        <dbReference type="EMBL" id="KAF0724474.1"/>
    </source>
</evidence>
<dbReference type="Gene3D" id="1.10.443.10">
    <property type="entry name" value="Intergrase catalytic core"/>
    <property type="match status" value="1"/>
</dbReference>
<keyword evidence="5" id="KW-1185">Reference proteome</keyword>